<dbReference type="EMBL" id="BRYA01000621">
    <property type="protein sequence ID" value="GMI26010.1"/>
    <property type="molecule type" value="Genomic_DNA"/>
</dbReference>
<proteinExistence type="inferred from homology"/>
<evidence type="ECO:0000256" key="2">
    <source>
        <dbReference type="ARBA" id="ARBA00006824"/>
    </source>
</evidence>
<keyword evidence="3 6" id="KW-0812">Transmembrane</keyword>
<dbReference type="Proteomes" id="UP001165065">
    <property type="component" value="Unassembled WGS sequence"/>
</dbReference>
<feature type="transmembrane region" description="Helical" evidence="6">
    <location>
        <begin position="85"/>
        <end position="105"/>
    </location>
</feature>
<evidence type="ECO:0000256" key="3">
    <source>
        <dbReference type="ARBA" id="ARBA00022692"/>
    </source>
</evidence>
<keyword evidence="7" id="KW-0732">Signal</keyword>
<comment type="caution">
    <text evidence="8">The sequence shown here is derived from an EMBL/GenBank/DDBJ whole genome shotgun (WGS) entry which is preliminary data.</text>
</comment>
<reference evidence="9" key="1">
    <citation type="journal article" date="2023" name="Commun. Biol.">
        <title>Genome analysis of Parmales, the sister group of diatoms, reveals the evolutionary specialization of diatoms from phago-mixotrophs to photoautotrophs.</title>
        <authorList>
            <person name="Ban H."/>
            <person name="Sato S."/>
            <person name="Yoshikawa S."/>
            <person name="Yamada K."/>
            <person name="Nakamura Y."/>
            <person name="Ichinomiya M."/>
            <person name="Sato N."/>
            <person name="Blanc-Mathieu R."/>
            <person name="Endo H."/>
            <person name="Kuwata A."/>
            <person name="Ogata H."/>
        </authorList>
    </citation>
    <scope>NUCLEOTIDE SEQUENCE [LARGE SCALE GENOMIC DNA]</scope>
</reference>
<dbReference type="PANTHER" id="PTHR11266:SF17">
    <property type="entry name" value="PROTEIN MPV17"/>
    <property type="match status" value="1"/>
</dbReference>
<dbReference type="GO" id="GO:0005737">
    <property type="term" value="C:cytoplasm"/>
    <property type="evidence" value="ECO:0007669"/>
    <property type="project" value="TreeGrafter"/>
</dbReference>
<dbReference type="PANTHER" id="PTHR11266">
    <property type="entry name" value="PEROXISOMAL MEMBRANE PROTEIN 2, PXMP2 MPV17"/>
    <property type="match status" value="1"/>
</dbReference>
<evidence type="ECO:0000313" key="8">
    <source>
        <dbReference type="EMBL" id="GMI26010.1"/>
    </source>
</evidence>
<protein>
    <submittedName>
        <fullName evidence="8">Uncharacterized protein</fullName>
    </submittedName>
</protein>
<evidence type="ECO:0000256" key="7">
    <source>
        <dbReference type="SAM" id="SignalP"/>
    </source>
</evidence>
<evidence type="ECO:0000313" key="9">
    <source>
        <dbReference type="Proteomes" id="UP001165065"/>
    </source>
</evidence>
<comment type="subcellular location">
    <subcellularLocation>
        <location evidence="1">Membrane</location>
        <topology evidence="1">Multi-pass membrane protein</topology>
    </subcellularLocation>
</comment>
<feature type="signal peptide" evidence="7">
    <location>
        <begin position="1"/>
        <end position="18"/>
    </location>
</feature>
<dbReference type="Pfam" id="PF04117">
    <property type="entry name" value="Mpv17_PMP22"/>
    <property type="match status" value="1"/>
</dbReference>
<dbReference type="InterPro" id="IPR007248">
    <property type="entry name" value="Mpv17_PMP22"/>
</dbReference>
<evidence type="ECO:0000256" key="1">
    <source>
        <dbReference type="ARBA" id="ARBA00004141"/>
    </source>
</evidence>
<evidence type="ECO:0000256" key="5">
    <source>
        <dbReference type="ARBA" id="ARBA00023136"/>
    </source>
</evidence>
<evidence type="ECO:0000256" key="6">
    <source>
        <dbReference type="RuleBase" id="RU363053"/>
    </source>
</evidence>
<gene>
    <name evidence="8" type="ORF">TrCOL_g4608</name>
</gene>
<dbReference type="GO" id="GO:0016020">
    <property type="term" value="C:membrane"/>
    <property type="evidence" value="ECO:0007669"/>
    <property type="project" value="UniProtKB-SubCell"/>
</dbReference>
<feature type="transmembrane region" description="Helical" evidence="6">
    <location>
        <begin position="165"/>
        <end position="185"/>
    </location>
</feature>
<feature type="transmembrane region" description="Helical" evidence="6">
    <location>
        <begin position="230"/>
        <end position="249"/>
    </location>
</feature>
<dbReference type="AlphaFoldDB" id="A0A9W7L3N5"/>
<keyword evidence="5 6" id="KW-0472">Membrane</keyword>
<feature type="chain" id="PRO_5040872288" evidence="7">
    <location>
        <begin position="19"/>
        <end position="250"/>
    </location>
</feature>
<sequence length="250" mass="27552">MLKLLIPLALILTQSSVAFSISPVPNSKRLTSFTSKKNGPPHLLAVDPATEFSPLSPRRGGSLVSDLGSSYNSLTVERPVFTKTLTSLFLMSLSFLVSNLISPAPPSLGKGVKHNPLLLLLIFPGLYFPITSHYYYTYINKWIPGTKLLTTLKKSAIGQLTYGPLYTAVFFFSMLVPSMSAPTFLSSLMPALQALPGKMLSDFFPVWRSGVFYWVSVDLISFSFIPTKFITAFVQVASFFWTVYLAIAAR</sequence>
<keyword evidence="4 6" id="KW-1133">Transmembrane helix</keyword>
<dbReference type="OrthoDB" id="430207at2759"/>
<name>A0A9W7L3N5_9STRA</name>
<keyword evidence="9" id="KW-1185">Reference proteome</keyword>
<organism evidence="8 9">
    <name type="scientific">Triparma columacea</name>
    <dbReference type="NCBI Taxonomy" id="722753"/>
    <lineage>
        <taxon>Eukaryota</taxon>
        <taxon>Sar</taxon>
        <taxon>Stramenopiles</taxon>
        <taxon>Ochrophyta</taxon>
        <taxon>Bolidophyceae</taxon>
        <taxon>Parmales</taxon>
        <taxon>Triparmaceae</taxon>
        <taxon>Triparma</taxon>
    </lineage>
</organism>
<comment type="similarity">
    <text evidence="2 6">Belongs to the peroxisomal membrane protein PXMP2/4 family.</text>
</comment>
<accession>A0A9W7L3N5</accession>
<evidence type="ECO:0000256" key="4">
    <source>
        <dbReference type="ARBA" id="ARBA00022989"/>
    </source>
</evidence>
<feature type="transmembrane region" description="Helical" evidence="6">
    <location>
        <begin position="117"/>
        <end position="136"/>
    </location>
</feature>